<feature type="transmembrane region" description="Helical" evidence="5">
    <location>
        <begin position="116"/>
        <end position="140"/>
    </location>
</feature>
<dbReference type="RefSeq" id="WP_243365233.1">
    <property type="nucleotide sequence ID" value="NZ_CP094348.1"/>
</dbReference>
<reference evidence="6" key="2">
    <citation type="submission" date="2022-04" db="EMBL/GenBank/DDBJ databases">
        <title>Antimicrobial genetic elements in methicillin-resistant Macrococcus armenti.</title>
        <authorList>
            <person name="Keller J.E."/>
            <person name="Schwendener S."/>
            <person name="Pantucek R."/>
            <person name="Perreten V."/>
        </authorList>
    </citation>
    <scope>NUCLEOTIDE SEQUENCE</scope>
    <source>
        <strain evidence="6">CCM 2609</strain>
    </source>
</reference>
<dbReference type="PANTHER" id="PTHR37306:SF1">
    <property type="entry name" value="COLICIN V PRODUCTION PROTEIN"/>
    <property type="match status" value="1"/>
</dbReference>
<protein>
    <submittedName>
        <fullName evidence="6">CvpA family protein</fullName>
    </submittedName>
</protein>
<evidence type="ECO:0000256" key="4">
    <source>
        <dbReference type="ARBA" id="ARBA00023136"/>
    </source>
</evidence>
<organism evidence="6 7">
    <name type="scientific">Macrococcus armenti</name>
    <dbReference type="NCBI Taxonomy" id="2875764"/>
    <lineage>
        <taxon>Bacteria</taxon>
        <taxon>Bacillati</taxon>
        <taxon>Bacillota</taxon>
        <taxon>Bacilli</taxon>
        <taxon>Bacillales</taxon>
        <taxon>Staphylococcaceae</taxon>
        <taxon>Macrococcus</taxon>
    </lineage>
</organism>
<dbReference type="EMBL" id="CP094348">
    <property type="protein sequence ID" value="UOB19862.1"/>
    <property type="molecule type" value="Genomic_DNA"/>
</dbReference>
<evidence type="ECO:0000313" key="7">
    <source>
        <dbReference type="Proteomes" id="UP000830343"/>
    </source>
</evidence>
<evidence type="ECO:0000313" key="6">
    <source>
        <dbReference type="EMBL" id="UOB19862.1"/>
    </source>
</evidence>
<dbReference type="Pfam" id="PF02674">
    <property type="entry name" value="Colicin_V"/>
    <property type="match status" value="1"/>
</dbReference>
<dbReference type="Proteomes" id="UP000830343">
    <property type="component" value="Chromosome"/>
</dbReference>
<feature type="transmembrane region" description="Helical" evidence="5">
    <location>
        <begin position="27"/>
        <end position="43"/>
    </location>
</feature>
<proteinExistence type="predicted"/>
<comment type="subcellular location">
    <subcellularLocation>
        <location evidence="1">Membrane</location>
        <topology evidence="1">Multi-pass membrane protein</topology>
    </subcellularLocation>
</comment>
<accession>A0ABY3ZSJ7</accession>
<reference evidence="6" key="1">
    <citation type="submission" date="2022-03" db="EMBL/GenBank/DDBJ databases">
        <authorList>
            <person name="Vrbovska V."/>
            <person name="Kovarovic V."/>
            <person name="Botka T."/>
            <person name="Pantucek R."/>
        </authorList>
    </citation>
    <scope>NUCLEOTIDE SEQUENCE</scope>
    <source>
        <strain evidence="6">CCM 2609</strain>
    </source>
</reference>
<keyword evidence="4 5" id="KW-0472">Membrane</keyword>
<evidence type="ECO:0000256" key="2">
    <source>
        <dbReference type="ARBA" id="ARBA00022692"/>
    </source>
</evidence>
<evidence type="ECO:0000256" key="3">
    <source>
        <dbReference type="ARBA" id="ARBA00022989"/>
    </source>
</evidence>
<gene>
    <name evidence="6" type="ORF">MRZ06_07395</name>
</gene>
<evidence type="ECO:0000256" key="5">
    <source>
        <dbReference type="SAM" id="Phobius"/>
    </source>
</evidence>
<dbReference type="PANTHER" id="PTHR37306">
    <property type="entry name" value="COLICIN V PRODUCTION PROTEIN"/>
    <property type="match status" value="1"/>
</dbReference>
<keyword evidence="7" id="KW-1185">Reference proteome</keyword>
<keyword evidence="3 5" id="KW-1133">Transmembrane helix</keyword>
<sequence length="181" mass="20534">MINLILIFFLCLGTVIGLRRGLILQSLHLIGTLGSFIIAKLFYADLAQKMTLMIPFPSTEGNYESKFLNMITNEMTFYNVVSFIIIFILCKVILQFIATIFDYIAQLPLLNQMNRILGAVLGFIESHLLLFIVIFLLSMVPITSVQTKLEESFIANLIANHTPILSQLAKHWFEYVGIIIT</sequence>
<evidence type="ECO:0000256" key="1">
    <source>
        <dbReference type="ARBA" id="ARBA00004141"/>
    </source>
</evidence>
<name>A0ABY3ZSJ7_9STAP</name>
<keyword evidence="2 5" id="KW-0812">Transmembrane</keyword>
<dbReference type="InterPro" id="IPR003825">
    <property type="entry name" value="Colicin-V_CvpA"/>
</dbReference>
<feature type="transmembrane region" description="Helical" evidence="5">
    <location>
        <begin position="76"/>
        <end position="104"/>
    </location>
</feature>